<gene>
    <name evidence="1" type="ORF">NCTC11544_04197</name>
</gene>
<dbReference type="RefSeq" id="WP_115184196.1">
    <property type="nucleotide sequence ID" value="NZ_CAMKUF010000001.1"/>
</dbReference>
<evidence type="ECO:0000313" key="1">
    <source>
        <dbReference type="EMBL" id="SUI80725.1"/>
    </source>
</evidence>
<evidence type="ECO:0000313" key="2">
    <source>
        <dbReference type="Proteomes" id="UP000255529"/>
    </source>
</evidence>
<accession>A0A380AI85</accession>
<organism evidence="1 2">
    <name type="scientific">Serratia quinivorans</name>
    <dbReference type="NCBI Taxonomy" id="137545"/>
    <lineage>
        <taxon>Bacteria</taxon>
        <taxon>Pseudomonadati</taxon>
        <taxon>Pseudomonadota</taxon>
        <taxon>Gammaproteobacteria</taxon>
        <taxon>Enterobacterales</taxon>
        <taxon>Yersiniaceae</taxon>
        <taxon>Serratia</taxon>
    </lineage>
</organism>
<dbReference type="EMBL" id="UGYN01000002">
    <property type="protein sequence ID" value="SUI80725.1"/>
    <property type="molecule type" value="Genomic_DNA"/>
</dbReference>
<protein>
    <submittedName>
        <fullName evidence="1">Uncharacterized protein</fullName>
    </submittedName>
</protein>
<sequence>MILNINKAVNTLLSNFSISTTPLAQGQGLNERLFCEGTTSEQSYANMNLRPQGNYSIDFVLVNGTEKDKNSFMIRFSEIIEYFQVEVPHVFRNDFIIVDWIISNQDTHQDKTTGTCTGVFTLNISVIAK</sequence>
<dbReference type="Proteomes" id="UP000255529">
    <property type="component" value="Unassembled WGS sequence"/>
</dbReference>
<dbReference type="AlphaFoldDB" id="A0A380AI85"/>
<proteinExistence type="predicted"/>
<name>A0A380AI85_9GAMM</name>
<reference evidence="1 2" key="1">
    <citation type="submission" date="2018-06" db="EMBL/GenBank/DDBJ databases">
        <authorList>
            <consortium name="Pathogen Informatics"/>
            <person name="Doyle S."/>
        </authorList>
    </citation>
    <scope>NUCLEOTIDE SEQUENCE [LARGE SCALE GENOMIC DNA]</scope>
    <source>
        <strain evidence="1 2">NCTC11544</strain>
    </source>
</reference>